<dbReference type="PROSITE" id="PS00201">
    <property type="entry name" value="FLAVODOXIN"/>
    <property type="match status" value="1"/>
</dbReference>
<organism evidence="2 3">
    <name type="scientific">Methanooceanicella nereidis</name>
    <dbReference type="NCBI Taxonomy" id="2052831"/>
    <lineage>
        <taxon>Archaea</taxon>
        <taxon>Methanobacteriati</taxon>
        <taxon>Methanobacteriota</taxon>
        <taxon>Stenosarchaea group</taxon>
        <taxon>Methanomicrobia</taxon>
        <taxon>Methanocellales</taxon>
        <taxon>Methanocellaceae</taxon>
        <taxon>Methanooceanicella</taxon>
    </lineage>
</organism>
<dbReference type="InterPro" id="IPR001226">
    <property type="entry name" value="Flavodoxin_CS"/>
</dbReference>
<dbReference type="PROSITE" id="PS50902">
    <property type="entry name" value="FLAVODOXIN_LIKE"/>
    <property type="match status" value="1"/>
</dbReference>
<dbReference type="Gene3D" id="3.40.50.360">
    <property type="match status" value="1"/>
</dbReference>
<keyword evidence="3" id="KW-1185">Reference proteome</keyword>
<dbReference type="AlphaFoldDB" id="A0AAP2RE74"/>
<accession>A0AAP2RE74</accession>
<dbReference type="InterPro" id="IPR029039">
    <property type="entry name" value="Flavoprotein-like_sf"/>
</dbReference>
<dbReference type="InterPro" id="IPR026816">
    <property type="entry name" value="Flavodoxin_dom"/>
</dbReference>
<dbReference type="EMBL" id="PGCK01000009">
    <property type="protein sequence ID" value="MCD1295537.1"/>
    <property type="molecule type" value="Genomic_DNA"/>
</dbReference>
<name>A0AAP2RE74_9EURY</name>
<protein>
    <submittedName>
        <fullName evidence="2">Flavodoxin</fullName>
    </submittedName>
</protein>
<proteinExistence type="predicted"/>
<evidence type="ECO:0000259" key="1">
    <source>
        <dbReference type="PROSITE" id="PS50902"/>
    </source>
</evidence>
<sequence>MCEVLYYTMGGSTRKLADAIAGELGVTAKSIKSLSTLPEAEILFLGSGCYGGKPADDMMKFIEGNDFTGRKTALFGASGKGEGKEVDAMEEALSRKGAVVIGKYNCKGRAFLIMNIGFPGKEDFDAAKRFAREMVKA</sequence>
<comment type="caution">
    <text evidence="2">The sequence shown here is derived from an EMBL/GenBank/DDBJ whole genome shotgun (WGS) entry which is preliminary data.</text>
</comment>
<dbReference type="RefSeq" id="WP_230742393.1">
    <property type="nucleotide sequence ID" value="NZ_PGCK01000009.1"/>
</dbReference>
<evidence type="ECO:0000313" key="2">
    <source>
        <dbReference type="EMBL" id="MCD1295537.1"/>
    </source>
</evidence>
<dbReference type="GO" id="GO:0009055">
    <property type="term" value="F:electron transfer activity"/>
    <property type="evidence" value="ECO:0007669"/>
    <property type="project" value="InterPro"/>
</dbReference>
<dbReference type="Pfam" id="PF12724">
    <property type="entry name" value="Flavodoxin_5"/>
    <property type="match status" value="1"/>
</dbReference>
<dbReference type="Proteomes" id="UP001320159">
    <property type="component" value="Unassembled WGS sequence"/>
</dbReference>
<reference evidence="2 3" key="1">
    <citation type="submission" date="2017-11" db="EMBL/GenBank/DDBJ databases">
        <title>Isolation and Characterization of Family Methanocellaceae Species from Potential Methane Hydrate Area Offshore Southwestern Taiwan.</title>
        <authorList>
            <person name="Zhang W.-L."/>
            <person name="Chen W.-C."/>
            <person name="Lai M.-C."/>
            <person name="Chen S.-C."/>
        </authorList>
    </citation>
    <scope>NUCLEOTIDE SEQUENCE [LARGE SCALE GENOMIC DNA]</scope>
    <source>
        <strain evidence="2 3">CWC-04</strain>
    </source>
</reference>
<dbReference type="InterPro" id="IPR008254">
    <property type="entry name" value="Flavodoxin/NO_synth"/>
</dbReference>
<gene>
    <name evidence="2" type="ORF">CUJ83_11055</name>
</gene>
<evidence type="ECO:0000313" key="3">
    <source>
        <dbReference type="Proteomes" id="UP001320159"/>
    </source>
</evidence>
<dbReference type="GO" id="GO:0010181">
    <property type="term" value="F:FMN binding"/>
    <property type="evidence" value="ECO:0007669"/>
    <property type="project" value="InterPro"/>
</dbReference>
<feature type="domain" description="Flavodoxin-like" evidence="1">
    <location>
        <begin position="2"/>
        <end position="135"/>
    </location>
</feature>
<dbReference type="SUPFAM" id="SSF52218">
    <property type="entry name" value="Flavoproteins"/>
    <property type="match status" value="1"/>
</dbReference>